<organism evidence="1 2">
    <name type="scientific">Manacus vitellinus</name>
    <name type="common">golden-collared manakin</name>
    <dbReference type="NCBI Taxonomy" id="328815"/>
    <lineage>
        <taxon>Eukaryota</taxon>
        <taxon>Metazoa</taxon>
        <taxon>Chordata</taxon>
        <taxon>Craniata</taxon>
        <taxon>Vertebrata</taxon>
        <taxon>Euteleostomi</taxon>
        <taxon>Archelosauria</taxon>
        <taxon>Archosauria</taxon>
        <taxon>Dinosauria</taxon>
        <taxon>Saurischia</taxon>
        <taxon>Theropoda</taxon>
        <taxon>Coelurosauria</taxon>
        <taxon>Aves</taxon>
        <taxon>Neognathae</taxon>
        <taxon>Neoaves</taxon>
        <taxon>Telluraves</taxon>
        <taxon>Australaves</taxon>
        <taxon>Passeriformes</taxon>
        <taxon>Pipridae</taxon>
        <taxon>Manacus</taxon>
    </lineage>
</organism>
<evidence type="ECO:0000313" key="1">
    <source>
        <dbReference type="EMBL" id="KFW86264.1"/>
    </source>
</evidence>
<feature type="non-terminal residue" evidence="1">
    <location>
        <position position="1"/>
    </location>
</feature>
<keyword evidence="2" id="KW-1185">Reference proteome</keyword>
<gene>
    <name evidence="1" type="ORF">N305_07540</name>
</gene>
<protein>
    <submittedName>
        <fullName evidence="1">Uncharacterized protein</fullName>
    </submittedName>
</protein>
<name>A0A093SUR2_9PASS</name>
<dbReference type="Proteomes" id="UP000053258">
    <property type="component" value="Unassembled WGS sequence"/>
</dbReference>
<proteinExistence type="predicted"/>
<sequence>RAAATMWKTIASSGTTLGKVLPTLLRVMEDWPWHNTSTSDGDNTAIFALAATLALWMIVQEPQCPGPLMDYSPHLLVALLFQIFISTEQMSEEVDNFWRGCQEQNDLP</sequence>
<feature type="non-terminal residue" evidence="1">
    <location>
        <position position="108"/>
    </location>
</feature>
<dbReference type="EMBL" id="KL672553">
    <property type="protein sequence ID" value="KFW86264.1"/>
    <property type="molecule type" value="Genomic_DNA"/>
</dbReference>
<evidence type="ECO:0000313" key="2">
    <source>
        <dbReference type="Proteomes" id="UP000053258"/>
    </source>
</evidence>
<dbReference type="AlphaFoldDB" id="A0A093SUR2"/>
<dbReference type="OrthoDB" id="9421177at2759"/>
<reference evidence="1 2" key="1">
    <citation type="submission" date="2014-06" db="EMBL/GenBank/DDBJ databases">
        <title>Genome evolution of avian class.</title>
        <authorList>
            <person name="Zhang G."/>
            <person name="Li C."/>
        </authorList>
    </citation>
    <scope>NUCLEOTIDE SEQUENCE [LARGE SCALE GENOMIC DNA]</scope>
    <source>
        <strain evidence="1">BGI_N305</strain>
    </source>
</reference>
<accession>A0A093SUR2</accession>